<dbReference type="Proteomes" id="UP000231279">
    <property type="component" value="Unassembled WGS sequence"/>
</dbReference>
<proteinExistence type="predicted"/>
<comment type="caution">
    <text evidence="1">The sequence shown here is derived from an EMBL/GenBank/DDBJ whole genome shotgun (WGS) entry which is preliminary data.</text>
</comment>
<dbReference type="PANTHER" id="PTHR13198">
    <property type="entry name" value="RING FINGER PROTEIN 25"/>
    <property type="match status" value="1"/>
</dbReference>
<accession>A0A2G9G151</accession>
<dbReference type="GO" id="GO:0005634">
    <property type="term" value="C:nucleus"/>
    <property type="evidence" value="ECO:0007669"/>
    <property type="project" value="TreeGrafter"/>
</dbReference>
<dbReference type="EMBL" id="NKXS01007870">
    <property type="protein sequence ID" value="PIM99030.1"/>
    <property type="molecule type" value="Genomic_DNA"/>
</dbReference>
<dbReference type="AlphaFoldDB" id="A0A2G9G151"/>
<dbReference type="Gene3D" id="3.30.40.10">
    <property type="entry name" value="Zinc/RING finger domain, C3HC4 (zinc finger)"/>
    <property type="match status" value="1"/>
</dbReference>
<dbReference type="InterPro" id="IPR039133">
    <property type="entry name" value="RNF25"/>
</dbReference>
<evidence type="ECO:0000313" key="1">
    <source>
        <dbReference type="EMBL" id="PIM99030.1"/>
    </source>
</evidence>
<name>A0A2G9G151_9LAMI</name>
<dbReference type="GO" id="GO:0016567">
    <property type="term" value="P:protein ubiquitination"/>
    <property type="evidence" value="ECO:0007669"/>
    <property type="project" value="TreeGrafter"/>
</dbReference>
<keyword evidence="2" id="KW-1185">Reference proteome</keyword>
<protein>
    <recommendedName>
        <fullName evidence="3">RING-type domain-containing protein</fullName>
    </recommendedName>
</protein>
<dbReference type="OrthoDB" id="432311at2759"/>
<dbReference type="FunFam" id="3.30.40.10:FF:000914">
    <property type="entry name" value="RWD domain-containing protein"/>
    <property type="match status" value="1"/>
</dbReference>
<dbReference type="PANTHER" id="PTHR13198:SF4">
    <property type="entry name" value="E3 UBIQUITIN-PROTEIN LIGASE RNF25"/>
    <property type="match status" value="1"/>
</dbReference>
<dbReference type="InterPro" id="IPR013083">
    <property type="entry name" value="Znf_RING/FYVE/PHD"/>
</dbReference>
<sequence length="157" mass="18091">MNHPDGDCLLFLNPLLDEDAGGNSLSFMKLMSCFHCFHCDCILRWWNWVQVQSEKEIRSSSSSTPSRIMQDQKGMLKMMEESMEKCPVCHKVFLAKDIEHVLDLVETGSHLVCQHRCFIPYFMSFNYSQSVAITPFCGSSYQEFAVNICVMNNRKSL</sequence>
<evidence type="ECO:0008006" key="3">
    <source>
        <dbReference type="Google" id="ProtNLM"/>
    </source>
</evidence>
<dbReference type="STRING" id="429701.A0A2G9G151"/>
<evidence type="ECO:0000313" key="2">
    <source>
        <dbReference type="Proteomes" id="UP000231279"/>
    </source>
</evidence>
<reference evidence="2" key="1">
    <citation type="journal article" date="2018" name="Gigascience">
        <title>Genome assembly of the Pink Ipe (Handroanthus impetiginosus, Bignoniaceae), a highly valued, ecologically keystone Neotropical timber forest tree.</title>
        <authorList>
            <person name="Silva-Junior O.B."/>
            <person name="Grattapaglia D."/>
            <person name="Novaes E."/>
            <person name="Collevatti R.G."/>
        </authorList>
    </citation>
    <scope>NUCLEOTIDE SEQUENCE [LARGE SCALE GENOMIC DNA]</scope>
    <source>
        <strain evidence="2">cv. UFG-1</strain>
    </source>
</reference>
<gene>
    <name evidence="1" type="ORF">CDL12_28480</name>
</gene>
<dbReference type="GO" id="GO:0061630">
    <property type="term" value="F:ubiquitin protein ligase activity"/>
    <property type="evidence" value="ECO:0007669"/>
    <property type="project" value="InterPro"/>
</dbReference>
<organism evidence="1 2">
    <name type="scientific">Handroanthus impetiginosus</name>
    <dbReference type="NCBI Taxonomy" id="429701"/>
    <lineage>
        <taxon>Eukaryota</taxon>
        <taxon>Viridiplantae</taxon>
        <taxon>Streptophyta</taxon>
        <taxon>Embryophyta</taxon>
        <taxon>Tracheophyta</taxon>
        <taxon>Spermatophyta</taxon>
        <taxon>Magnoliopsida</taxon>
        <taxon>eudicotyledons</taxon>
        <taxon>Gunneridae</taxon>
        <taxon>Pentapetalae</taxon>
        <taxon>asterids</taxon>
        <taxon>lamiids</taxon>
        <taxon>Lamiales</taxon>
        <taxon>Bignoniaceae</taxon>
        <taxon>Crescentiina</taxon>
        <taxon>Tabebuia alliance</taxon>
        <taxon>Handroanthus</taxon>
    </lineage>
</organism>